<dbReference type="Pfam" id="PF00313">
    <property type="entry name" value="CSD"/>
    <property type="match status" value="1"/>
</dbReference>
<dbReference type="Proteomes" id="UP000237144">
    <property type="component" value="Unassembled WGS sequence"/>
</dbReference>
<dbReference type="OrthoDB" id="422005at2759"/>
<reference evidence="5 6" key="1">
    <citation type="journal article" date="2018" name="Front. Microbiol.">
        <title>Prospects for Fungal Bioremediation of Acidic Radioactive Waste Sites: Characterization and Genome Sequence of Rhodotorula taiwanensis MD1149.</title>
        <authorList>
            <person name="Tkavc R."/>
            <person name="Matrosova V.Y."/>
            <person name="Grichenko O.E."/>
            <person name="Gostincar C."/>
            <person name="Volpe R.P."/>
            <person name="Klimenkova P."/>
            <person name="Gaidamakova E.K."/>
            <person name="Zhou C.E."/>
            <person name="Stewart B.J."/>
            <person name="Lyman M.G."/>
            <person name="Malfatti S.A."/>
            <person name="Rubinfeld B."/>
            <person name="Courtot M."/>
            <person name="Singh J."/>
            <person name="Dalgard C.L."/>
            <person name="Hamilton T."/>
            <person name="Frey K.G."/>
            <person name="Gunde-Cimerman N."/>
            <person name="Dugan L."/>
            <person name="Daly M.J."/>
        </authorList>
    </citation>
    <scope>NUCLEOTIDE SEQUENCE [LARGE SCALE GENOMIC DNA]</scope>
    <source>
        <strain evidence="5 6">MD1149</strain>
    </source>
</reference>
<dbReference type="PANTHER" id="PTHR46109">
    <property type="entry name" value="PROTEIN LIN-28"/>
    <property type="match status" value="1"/>
</dbReference>
<dbReference type="GO" id="GO:0003729">
    <property type="term" value="F:mRNA binding"/>
    <property type="evidence" value="ECO:0007669"/>
    <property type="project" value="TreeGrafter"/>
</dbReference>
<comment type="caution">
    <text evidence="5">The sequence shown here is derived from an EMBL/GenBank/DDBJ whole genome shotgun (WGS) entry which is preliminary data.</text>
</comment>
<feature type="region of interest" description="Disordered" evidence="3">
    <location>
        <begin position="1"/>
        <end position="31"/>
    </location>
</feature>
<dbReference type="Gene3D" id="2.40.50.140">
    <property type="entry name" value="Nucleic acid-binding proteins"/>
    <property type="match status" value="1"/>
</dbReference>
<organism evidence="5 6">
    <name type="scientific">Rhodotorula taiwanensis</name>
    <dbReference type="NCBI Taxonomy" id="741276"/>
    <lineage>
        <taxon>Eukaryota</taxon>
        <taxon>Fungi</taxon>
        <taxon>Dikarya</taxon>
        <taxon>Basidiomycota</taxon>
        <taxon>Pucciniomycotina</taxon>
        <taxon>Microbotryomycetes</taxon>
        <taxon>Sporidiobolales</taxon>
        <taxon>Sporidiobolaceae</taxon>
        <taxon>Rhodotorula</taxon>
    </lineage>
</organism>
<feature type="domain" description="CSD" evidence="4">
    <location>
        <begin position="290"/>
        <end position="360"/>
    </location>
</feature>
<evidence type="ECO:0000259" key="4">
    <source>
        <dbReference type="PROSITE" id="PS51857"/>
    </source>
</evidence>
<dbReference type="InterPro" id="IPR011129">
    <property type="entry name" value="CSD"/>
</dbReference>
<keyword evidence="2" id="KW-0963">Cytoplasm</keyword>
<dbReference type="GO" id="GO:0031054">
    <property type="term" value="P:pre-miRNA processing"/>
    <property type="evidence" value="ECO:0007669"/>
    <property type="project" value="TreeGrafter"/>
</dbReference>
<dbReference type="AlphaFoldDB" id="A0A2S5BF16"/>
<dbReference type="SUPFAM" id="SSF50249">
    <property type="entry name" value="Nucleic acid-binding proteins"/>
    <property type="match status" value="1"/>
</dbReference>
<dbReference type="STRING" id="741276.A0A2S5BF16"/>
<sequence>MLPRARSASCSTPPKSPILFESPARDVDPAEVTPAKALREATLRHKAQPQPPPFTEPVTKMRRKRSVTLDEALDMPAQVDALVKAVDGTSLFVGGFGAGLPPTQSTSASSYPYQASSAFAPWTATEYGSGLVYPISSSRPTPPCDPSQFPAAAPWVMHDAVLDSAAPYLSFGGYPHFAGFSESSSSSSSASVTTSPPPPTSLGLDLPYGLAHGSAFSSPVNWLASGYALPLASPPLVLPPPVGPAPYARGTTLPYVGSASKRSTPASKGSAKSPRWGVLRQQIQDGLYPKSCGTCKFFNPQTGFGYIIDDRAEELATDVFVHFTGIEQSRGFRCLSPGERVEYFLTQNSAGRVQALKVVGENGAPLLGLADPVQANRVREAARRLSPTIDSGASSDSSTASSRNLTVNGRSRKPRVVPIPPSQLPANALGLVAAPDPTH</sequence>
<dbReference type="EMBL" id="PJQD01000017">
    <property type="protein sequence ID" value="POY75368.1"/>
    <property type="molecule type" value="Genomic_DNA"/>
</dbReference>
<evidence type="ECO:0000256" key="2">
    <source>
        <dbReference type="ARBA" id="ARBA00022490"/>
    </source>
</evidence>
<name>A0A2S5BF16_9BASI</name>
<evidence type="ECO:0000256" key="1">
    <source>
        <dbReference type="ARBA" id="ARBA00004496"/>
    </source>
</evidence>
<protein>
    <recommendedName>
        <fullName evidence="4">CSD domain-containing protein</fullName>
    </recommendedName>
</protein>
<proteinExistence type="predicted"/>
<keyword evidence="6" id="KW-1185">Reference proteome</keyword>
<dbReference type="InterPro" id="IPR002059">
    <property type="entry name" value="CSP_DNA-bd"/>
</dbReference>
<dbReference type="SMART" id="SM00357">
    <property type="entry name" value="CSP"/>
    <property type="match status" value="1"/>
</dbReference>
<dbReference type="InterPro" id="IPR051373">
    <property type="entry name" value="Lin-28_RNA-binding"/>
</dbReference>
<feature type="region of interest" description="Disordered" evidence="3">
    <location>
        <begin position="43"/>
        <end position="62"/>
    </location>
</feature>
<evidence type="ECO:0000256" key="3">
    <source>
        <dbReference type="SAM" id="MobiDB-lite"/>
    </source>
</evidence>
<dbReference type="InterPro" id="IPR012340">
    <property type="entry name" value="NA-bd_OB-fold"/>
</dbReference>
<feature type="region of interest" description="Disordered" evidence="3">
    <location>
        <begin position="384"/>
        <end position="439"/>
    </location>
</feature>
<gene>
    <name evidence="5" type="ORF">BMF94_1598</name>
</gene>
<dbReference type="PANTHER" id="PTHR46109:SF1">
    <property type="entry name" value="PROTEIN LIN-28 HOMOLOG"/>
    <property type="match status" value="1"/>
</dbReference>
<feature type="compositionally biased region" description="Low complexity" evidence="3">
    <location>
        <begin position="386"/>
        <end position="402"/>
    </location>
</feature>
<accession>A0A2S5BF16</accession>
<dbReference type="PROSITE" id="PS51857">
    <property type="entry name" value="CSD_2"/>
    <property type="match status" value="1"/>
</dbReference>
<evidence type="ECO:0000313" key="5">
    <source>
        <dbReference type="EMBL" id="POY75368.1"/>
    </source>
</evidence>
<comment type="subcellular location">
    <subcellularLocation>
        <location evidence="1">Cytoplasm</location>
    </subcellularLocation>
</comment>
<dbReference type="GO" id="GO:0005737">
    <property type="term" value="C:cytoplasm"/>
    <property type="evidence" value="ECO:0007669"/>
    <property type="project" value="UniProtKB-SubCell"/>
</dbReference>
<dbReference type="GO" id="GO:0005634">
    <property type="term" value="C:nucleus"/>
    <property type="evidence" value="ECO:0007669"/>
    <property type="project" value="TreeGrafter"/>
</dbReference>
<evidence type="ECO:0000313" key="6">
    <source>
        <dbReference type="Proteomes" id="UP000237144"/>
    </source>
</evidence>